<keyword evidence="2" id="KW-1185">Reference proteome</keyword>
<evidence type="ECO:0000313" key="1">
    <source>
        <dbReference type="EMBL" id="KAG5568638.1"/>
    </source>
</evidence>
<reference evidence="1" key="1">
    <citation type="submission" date="2020-09" db="EMBL/GenBank/DDBJ databases">
        <title>De no assembly of potato wild relative species, Solanum commersonii.</title>
        <authorList>
            <person name="Cho K."/>
        </authorList>
    </citation>
    <scope>NUCLEOTIDE SEQUENCE</scope>
    <source>
        <strain evidence="1">LZ3.2</strain>
        <tissue evidence="1">Leaf</tissue>
    </source>
</reference>
<comment type="caution">
    <text evidence="1">The sequence shown here is derived from an EMBL/GenBank/DDBJ whole genome shotgun (WGS) entry which is preliminary data.</text>
</comment>
<dbReference type="Proteomes" id="UP000824120">
    <property type="component" value="Unassembled WGS sequence"/>
</dbReference>
<dbReference type="AlphaFoldDB" id="A0A9J5W0D0"/>
<dbReference type="OrthoDB" id="1305647at2759"/>
<name>A0A9J5W0D0_SOLCO</name>
<protein>
    <submittedName>
        <fullName evidence="1">Uncharacterized protein</fullName>
    </submittedName>
</protein>
<accession>A0A9J5W0D0</accession>
<gene>
    <name evidence="1" type="ORF">H5410_064343</name>
</gene>
<proteinExistence type="predicted"/>
<organism evidence="1 2">
    <name type="scientific">Solanum commersonii</name>
    <name type="common">Commerson's wild potato</name>
    <name type="synonym">Commerson's nightshade</name>
    <dbReference type="NCBI Taxonomy" id="4109"/>
    <lineage>
        <taxon>Eukaryota</taxon>
        <taxon>Viridiplantae</taxon>
        <taxon>Streptophyta</taxon>
        <taxon>Embryophyta</taxon>
        <taxon>Tracheophyta</taxon>
        <taxon>Spermatophyta</taxon>
        <taxon>Magnoliopsida</taxon>
        <taxon>eudicotyledons</taxon>
        <taxon>Gunneridae</taxon>
        <taxon>Pentapetalae</taxon>
        <taxon>asterids</taxon>
        <taxon>lamiids</taxon>
        <taxon>Solanales</taxon>
        <taxon>Solanaceae</taxon>
        <taxon>Solanoideae</taxon>
        <taxon>Solaneae</taxon>
        <taxon>Solanum</taxon>
    </lineage>
</organism>
<evidence type="ECO:0000313" key="2">
    <source>
        <dbReference type="Proteomes" id="UP000824120"/>
    </source>
</evidence>
<sequence>MNIVVEDEKKNNLPATLWGDLVFQMQSHLSGSTDEPLIVVLQLMKTHKFRDTYSIRSCWYQIKLWINTDLPQSSDFKTRVYLLDCCKDCLFGTWSQMVILDLQEVYHKG</sequence>
<dbReference type="EMBL" id="JACXVP010000075">
    <property type="protein sequence ID" value="KAG5568638.1"/>
    <property type="molecule type" value="Genomic_DNA"/>
</dbReference>
<dbReference type="InterPro" id="IPR012340">
    <property type="entry name" value="NA-bd_OB-fold"/>
</dbReference>
<dbReference type="Gene3D" id="2.40.50.140">
    <property type="entry name" value="Nucleic acid-binding proteins"/>
    <property type="match status" value="1"/>
</dbReference>